<feature type="transmembrane region" description="Helical" evidence="1">
    <location>
        <begin position="67"/>
        <end position="86"/>
    </location>
</feature>
<proteinExistence type="predicted"/>
<keyword evidence="1" id="KW-0472">Membrane</keyword>
<sequence>MVLIRAFSLISIITSLVGSALMVVVGCYRALKAILIFAGQAQLHGDIPDHIDHTEQTVIAILESIDAFLISLALLVFAVGVYKLLINTKTWFDNTNLTWLRIDSLEDLKRTLIETIMVILAVLFTKQAFTKATYEWTDLVIPVAICLFAVALRLLKWTHSDNQKAA</sequence>
<evidence type="ECO:0008006" key="4">
    <source>
        <dbReference type="Google" id="ProtNLM"/>
    </source>
</evidence>
<dbReference type="Pfam" id="PF03350">
    <property type="entry name" value="UPF0114"/>
    <property type="match status" value="1"/>
</dbReference>
<dbReference type="EMBL" id="CP036280">
    <property type="protein sequence ID" value="QDU71092.1"/>
    <property type="molecule type" value="Genomic_DNA"/>
</dbReference>
<name>A0A518BVT4_9BACT</name>
<dbReference type="InterPro" id="IPR005134">
    <property type="entry name" value="UPF0114"/>
</dbReference>
<evidence type="ECO:0000256" key="1">
    <source>
        <dbReference type="SAM" id="Phobius"/>
    </source>
</evidence>
<evidence type="ECO:0000313" key="2">
    <source>
        <dbReference type="EMBL" id="QDU71092.1"/>
    </source>
</evidence>
<evidence type="ECO:0000313" key="3">
    <source>
        <dbReference type="Proteomes" id="UP000320386"/>
    </source>
</evidence>
<feature type="transmembrane region" description="Helical" evidence="1">
    <location>
        <begin position="136"/>
        <end position="155"/>
    </location>
</feature>
<accession>A0A518BVT4</accession>
<keyword evidence="1" id="KW-0812">Transmembrane</keyword>
<keyword evidence="1" id="KW-1133">Transmembrane helix</keyword>
<dbReference type="AlphaFoldDB" id="A0A518BVT4"/>
<keyword evidence="3" id="KW-1185">Reference proteome</keyword>
<dbReference type="Proteomes" id="UP000320386">
    <property type="component" value="Chromosome"/>
</dbReference>
<reference evidence="2 3" key="1">
    <citation type="submission" date="2019-02" db="EMBL/GenBank/DDBJ databases">
        <title>Deep-cultivation of Planctomycetes and their phenomic and genomic characterization uncovers novel biology.</title>
        <authorList>
            <person name="Wiegand S."/>
            <person name="Jogler M."/>
            <person name="Boedeker C."/>
            <person name="Pinto D."/>
            <person name="Vollmers J."/>
            <person name="Rivas-Marin E."/>
            <person name="Kohn T."/>
            <person name="Peeters S.H."/>
            <person name="Heuer A."/>
            <person name="Rast P."/>
            <person name="Oberbeckmann S."/>
            <person name="Bunk B."/>
            <person name="Jeske O."/>
            <person name="Meyerdierks A."/>
            <person name="Storesund J.E."/>
            <person name="Kallscheuer N."/>
            <person name="Luecker S."/>
            <person name="Lage O.M."/>
            <person name="Pohl T."/>
            <person name="Merkel B.J."/>
            <person name="Hornburger P."/>
            <person name="Mueller R.-W."/>
            <person name="Bruemmer F."/>
            <person name="Labrenz M."/>
            <person name="Spormann A.M."/>
            <person name="Op den Camp H."/>
            <person name="Overmann J."/>
            <person name="Amann R."/>
            <person name="Jetten M.S.M."/>
            <person name="Mascher T."/>
            <person name="Medema M.H."/>
            <person name="Devos D.P."/>
            <person name="Kaster A.-K."/>
            <person name="Ovreas L."/>
            <person name="Rohde M."/>
            <person name="Galperin M.Y."/>
            <person name="Jogler C."/>
        </authorList>
    </citation>
    <scope>NUCLEOTIDE SEQUENCE [LARGE SCALE GENOMIC DNA]</scope>
    <source>
        <strain evidence="2 3">Pan265</strain>
    </source>
</reference>
<feature type="transmembrane region" description="Helical" evidence="1">
    <location>
        <begin position="7"/>
        <end position="31"/>
    </location>
</feature>
<protein>
    <recommendedName>
        <fullName evidence="4">YqhA family protein</fullName>
    </recommendedName>
</protein>
<dbReference type="PANTHER" id="PTHR31721:SF4">
    <property type="entry name" value="OS06G0710300 PROTEIN"/>
    <property type="match status" value="1"/>
</dbReference>
<gene>
    <name evidence="2" type="ORF">Pan265_09390</name>
</gene>
<dbReference type="KEGG" id="mcad:Pan265_09390"/>
<dbReference type="OrthoDB" id="1433082at2"/>
<dbReference type="RefSeq" id="WP_145445230.1">
    <property type="nucleotide sequence ID" value="NZ_CP036280.1"/>
</dbReference>
<organism evidence="2 3">
    <name type="scientific">Mucisphaera calidilacus</name>
    <dbReference type="NCBI Taxonomy" id="2527982"/>
    <lineage>
        <taxon>Bacteria</taxon>
        <taxon>Pseudomonadati</taxon>
        <taxon>Planctomycetota</taxon>
        <taxon>Phycisphaerae</taxon>
        <taxon>Phycisphaerales</taxon>
        <taxon>Phycisphaeraceae</taxon>
        <taxon>Mucisphaera</taxon>
    </lineage>
</organism>
<dbReference type="PROSITE" id="PS51257">
    <property type="entry name" value="PROKAR_LIPOPROTEIN"/>
    <property type="match status" value="1"/>
</dbReference>
<dbReference type="PANTHER" id="PTHR31721">
    <property type="entry name" value="OS06G0710300 PROTEIN"/>
    <property type="match status" value="1"/>
</dbReference>